<name>A0A087TF53_STEMI</name>
<dbReference type="PANTHER" id="PTHR23022">
    <property type="entry name" value="TRANSPOSABLE ELEMENT-RELATED"/>
    <property type="match status" value="1"/>
</dbReference>
<dbReference type="GO" id="GO:0003676">
    <property type="term" value="F:nucleic acid binding"/>
    <property type="evidence" value="ECO:0007669"/>
    <property type="project" value="InterPro"/>
</dbReference>
<dbReference type="EMBL" id="KK114941">
    <property type="protein sequence ID" value="KFM63742.1"/>
    <property type="molecule type" value="Genomic_DNA"/>
</dbReference>
<keyword evidence="3" id="KW-1185">Reference proteome</keyword>
<dbReference type="PANTHER" id="PTHR23022:SF135">
    <property type="entry name" value="SI:DKEY-77F5.3"/>
    <property type="match status" value="1"/>
</dbReference>
<protein>
    <submittedName>
        <fullName evidence="2">Transposable element Tcb2 transposase</fullName>
    </submittedName>
</protein>
<dbReference type="OrthoDB" id="9996331at2759"/>
<sequence>MKALEGQDRGQDRMIVCQPRTIPMVSLSTIQRITVTHIPRVVLSTISRRSEAELCSQRPLRRLPLTPQHRRSRLECCRSQSSWLPSHWHPTVFSDESRFTLEADDHRVRVWRGRGQRPHSAFGLQRHTAITPGVMVWGTISYDSRSSLVILRASLTAQRYADNILRPVALPFMSRHPGAIFQHDNARPHTARISLKYLRAVDTLSWPAKSPDLSPIEHIWNMGDNIWWQLFEN</sequence>
<feature type="non-terminal residue" evidence="2">
    <location>
        <position position="233"/>
    </location>
</feature>
<dbReference type="AlphaFoldDB" id="A0A087TF53"/>
<evidence type="ECO:0000313" key="2">
    <source>
        <dbReference type="EMBL" id="KFM63742.1"/>
    </source>
</evidence>
<reference evidence="2 3" key="1">
    <citation type="submission" date="2013-11" db="EMBL/GenBank/DDBJ databases">
        <title>Genome sequencing of Stegodyphus mimosarum.</title>
        <authorList>
            <person name="Bechsgaard J."/>
        </authorList>
    </citation>
    <scope>NUCLEOTIDE SEQUENCE [LARGE SCALE GENOMIC DNA]</scope>
</reference>
<dbReference type="InterPro" id="IPR036397">
    <property type="entry name" value="RNaseH_sf"/>
</dbReference>
<gene>
    <name evidence="2" type="ORF">X975_11596</name>
</gene>
<dbReference type="Gene3D" id="3.30.420.10">
    <property type="entry name" value="Ribonuclease H-like superfamily/Ribonuclease H"/>
    <property type="match status" value="1"/>
</dbReference>
<dbReference type="InterPro" id="IPR052338">
    <property type="entry name" value="Transposase_5"/>
</dbReference>
<evidence type="ECO:0000259" key="1">
    <source>
        <dbReference type="Pfam" id="PF13358"/>
    </source>
</evidence>
<accession>A0A087TF53</accession>
<dbReference type="InterPro" id="IPR038717">
    <property type="entry name" value="Tc1-like_DDE_dom"/>
</dbReference>
<dbReference type="Proteomes" id="UP000054359">
    <property type="component" value="Unassembled WGS sequence"/>
</dbReference>
<feature type="domain" description="Tc1-like transposase DDE" evidence="1">
    <location>
        <begin position="91"/>
        <end position="222"/>
    </location>
</feature>
<dbReference type="Pfam" id="PF13358">
    <property type="entry name" value="DDE_3"/>
    <property type="match status" value="1"/>
</dbReference>
<organism evidence="2 3">
    <name type="scientific">Stegodyphus mimosarum</name>
    <name type="common">African social velvet spider</name>
    <dbReference type="NCBI Taxonomy" id="407821"/>
    <lineage>
        <taxon>Eukaryota</taxon>
        <taxon>Metazoa</taxon>
        <taxon>Ecdysozoa</taxon>
        <taxon>Arthropoda</taxon>
        <taxon>Chelicerata</taxon>
        <taxon>Arachnida</taxon>
        <taxon>Araneae</taxon>
        <taxon>Araneomorphae</taxon>
        <taxon>Entelegynae</taxon>
        <taxon>Eresoidea</taxon>
        <taxon>Eresidae</taxon>
        <taxon>Stegodyphus</taxon>
    </lineage>
</organism>
<evidence type="ECO:0000313" key="3">
    <source>
        <dbReference type="Proteomes" id="UP000054359"/>
    </source>
</evidence>
<proteinExistence type="predicted"/>